<name>A0A506U0H5_9HYPH</name>
<reference evidence="1 2" key="1">
    <citation type="submission" date="2019-06" db="EMBL/GenBank/DDBJ databases">
        <authorList>
            <person name="Li M."/>
        </authorList>
    </citation>
    <scope>NUCLEOTIDE SEQUENCE [LARGE SCALE GENOMIC DNA]</scope>
    <source>
        <strain evidence="1 2">BGMRC2036</strain>
    </source>
</reference>
<dbReference type="OrthoDB" id="7916272at2"/>
<dbReference type="Proteomes" id="UP000318801">
    <property type="component" value="Unassembled WGS sequence"/>
</dbReference>
<dbReference type="EMBL" id="VHLG01000015">
    <property type="protein sequence ID" value="TPW27832.1"/>
    <property type="molecule type" value="Genomic_DNA"/>
</dbReference>
<comment type="caution">
    <text evidence="1">The sequence shown here is derived from an EMBL/GenBank/DDBJ whole genome shotgun (WGS) entry which is preliminary data.</text>
</comment>
<evidence type="ECO:0000313" key="2">
    <source>
        <dbReference type="Proteomes" id="UP000318801"/>
    </source>
</evidence>
<dbReference type="AlphaFoldDB" id="A0A506U0H5"/>
<proteinExistence type="predicted"/>
<dbReference type="RefSeq" id="WP_141150641.1">
    <property type="nucleotide sequence ID" value="NZ_VHLG01000015.1"/>
</dbReference>
<protein>
    <submittedName>
        <fullName evidence="1">Uncharacterized protein</fullName>
    </submittedName>
</protein>
<evidence type="ECO:0000313" key="1">
    <source>
        <dbReference type="EMBL" id="TPW27832.1"/>
    </source>
</evidence>
<accession>A0A506U0H5</accession>
<sequence length="87" mass="8944">MTDRFATRDFSLTSPAYDGFAITPSDSTGLSETTRALYIGGGGDVTLIMASGNNLTFTGLNAGTILPVRVKQVLATGTTATTILGLV</sequence>
<keyword evidence="2" id="KW-1185">Reference proteome</keyword>
<gene>
    <name evidence="1" type="ORF">FJU08_19075</name>
</gene>
<organism evidence="1 2">
    <name type="scientific">Martelella alba</name>
    <dbReference type="NCBI Taxonomy" id="2590451"/>
    <lineage>
        <taxon>Bacteria</taxon>
        <taxon>Pseudomonadati</taxon>
        <taxon>Pseudomonadota</taxon>
        <taxon>Alphaproteobacteria</taxon>
        <taxon>Hyphomicrobiales</taxon>
        <taxon>Aurantimonadaceae</taxon>
        <taxon>Martelella</taxon>
    </lineage>
</organism>